<organism evidence="2 5">
    <name type="scientific">Ogataea haglerorum</name>
    <dbReference type="NCBI Taxonomy" id="1937702"/>
    <lineage>
        <taxon>Eukaryota</taxon>
        <taxon>Fungi</taxon>
        <taxon>Dikarya</taxon>
        <taxon>Ascomycota</taxon>
        <taxon>Saccharomycotina</taxon>
        <taxon>Pichiomycetes</taxon>
        <taxon>Pichiales</taxon>
        <taxon>Pichiaceae</taxon>
        <taxon>Ogataea</taxon>
    </lineage>
</organism>
<feature type="compositionally biased region" description="Low complexity" evidence="1">
    <location>
        <begin position="74"/>
        <end position="86"/>
    </location>
</feature>
<evidence type="ECO:0000313" key="3">
    <source>
        <dbReference type="EMBL" id="KAG7768226.1"/>
    </source>
</evidence>
<evidence type="ECO:0000313" key="5">
    <source>
        <dbReference type="Proteomes" id="UP000738402"/>
    </source>
</evidence>
<accession>A0AAN6D7R8</accession>
<feature type="region of interest" description="Disordered" evidence="1">
    <location>
        <begin position="103"/>
        <end position="122"/>
    </location>
</feature>
<feature type="region of interest" description="Disordered" evidence="1">
    <location>
        <begin position="52"/>
        <end position="86"/>
    </location>
</feature>
<evidence type="ECO:0000313" key="2">
    <source>
        <dbReference type="EMBL" id="KAG7728631.1"/>
    </source>
</evidence>
<dbReference type="AlphaFoldDB" id="A0AAN6D7R8"/>
<dbReference type="EMBL" id="JAHLUN010000002">
    <property type="protein sequence ID" value="KAG7768226.1"/>
    <property type="molecule type" value="Genomic_DNA"/>
</dbReference>
<reference evidence="2 4" key="1">
    <citation type="journal article" date="2021" name="G3 (Bethesda)">
        <title>Genomic diversity, chromosomal rearrangements, and interspecies hybridization in the ogataea polymorpha species complex.</title>
        <authorList>
            <person name="Hanson S.J."/>
            <person name="Cinneide E.O."/>
            <person name="Salzberg L.I."/>
            <person name="Wolfe K.H."/>
            <person name="McGowan J."/>
            <person name="Fitzpatrick D.A."/>
            <person name="Matlin K."/>
        </authorList>
    </citation>
    <scope>NUCLEOTIDE SEQUENCE</scope>
    <source>
        <strain evidence="3">81-436-3</strain>
        <strain evidence="2">83-405-1</strain>
    </source>
</reference>
<dbReference type="EMBL" id="JAHLUH010000004">
    <property type="protein sequence ID" value="KAG7728631.1"/>
    <property type="molecule type" value="Genomic_DNA"/>
</dbReference>
<gene>
    <name evidence="2" type="ORF">KL933_001864</name>
    <name evidence="3" type="ORF">KL946_001044</name>
</gene>
<protein>
    <submittedName>
        <fullName evidence="2">Uncharacterized protein</fullName>
    </submittedName>
</protein>
<evidence type="ECO:0000313" key="4">
    <source>
        <dbReference type="Proteomes" id="UP000697297"/>
    </source>
</evidence>
<dbReference type="Proteomes" id="UP000697297">
    <property type="component" value="Unassembled WGS sequence"/>
</dbReference>
<name>A0AAN6D7R8_9ASCO</name>
<proteinExistence type="predicted"/>
<sequence>MLRKRTDSEESGTRCTGVLSRTQKFAGPANLSNAGKRGDPGAKCRFGVRGERNCGEAGTRGNSGVAGDAGAGRQGRAAGPCRGPAQWGRARGRVFVRSAYGETHHGCASGGGHVDLSTGAAR</sequence>
<comment type="caution">
    <text evidence="2">The sequence shown here is derived from an EMBL/GenBank/DDBJ whole genome shotgun (WGS) entry which is preliminary data.</text>
</comment>
<keyword evidence="4" id="KW-1185">Reference proteome</keyword>
<dbReference type="Proteomes" id="UP000738402">
    <property type="component" value="Unassembled WGS sequence"/>
</dbReference>
<evidence type="ECO:0000256" key="1">
    <source>
        <dbReference type="SAM" id="MobiDB-lite"/>
    </source>
</evidence>